<dbReference type="GO" id="GO:0008270">
    <property type="term" value="F:zinc ion binding"/>
    <property type="evidence" value="ECO:0007669"/>
    <property type="project" value="InterPro"/>
</dbReference>
<reference evidence="2 3" key="1">
    <citation type="submission" date="2017-02" db="EMBL/GenBank/DDBJ databases">
        <title>Whole genome sequencing of Metallibacterium scheffleri DSM 24874 (T).</title>
        <authorList>
            <person name="Kumar S."/>
            <person name="Patil P."/>
            <person name="Patil P.B."/>
        </authorList>
    </citation>
    <scope>NUCLEOTIDE SEQUENCE [LARGE SCALE GENOMIC DNA]</scope>
    <source>
        <strain evidence="2 3">DSM 24874</strain>
    </source>
</reference>
<dbReference type="Gene3D" id="1.10.30.50">
    <property type="match status" value="1"/>
</dbReference>
<dbReference type="InterPro" id="IPR052892">
    <property type="entry name" value="NA-targeting_endonuclease"/>
</dbReference>
<dbReference type="CDD" id="cd00085">
    <property type="entry name" value="HNHc"/>
    <property type="match status" value="1"/>
</dbReference>
<sequence>MLDVLTVKFELTTLEEYSDEALLAELRRVAAIVKTPKLTISQFSSIAKVHGSTLQKRFGGWKKALKVAGLSERIDSGNVAKSLDEALKAIARAAQELQKSVLTLQEFEAHTGISGASVRRHFGSWRKALEAAGLNQSLLGRRYTDEECFENILTLWTHYGRQPIFGELKRPPSVMGPKAYVRRWGGWRAALAAFVRHVKEAPELPQQIETAKPSKVEAQEPNAGGAPRSISLALRYRVLTRDKFRCVTCGASPAKDVAVELHVDHIHPWSRGGQNTEKNLRTLCFKCNLGKGATVEDAQQGAPVDGPLAALVARG</sequence>
<dbReference type="InterPro" id="IPR041025">
    <property type="entry name" value="HNH_repeat"/>
</dbReference>
<dbReference type="EMBL" id="MWQO01000077">
    <property type="protein sequence ID" value="THD06530.1"/>
    <property type="molecule type" value="Genomic_DNA"/>
</dbReference>
<evidence type="ECO:0000259" key="1">
    <source>
        <dbReference type="SMART" id="SM00507"/>
    </source>
</evidence>
<comment type="caution">
    <text evidence="2">The sequence shown here is derived from an EMBL/GenBank/DDBJ whole genome shotgun (WGS) entry which is preliminary data.</text>
</comment>
<dbReference type="GO" id="GO:0003676">
    <property type="term" value="F:nucleic acid binding"/>
    <property type="evidence" value="ECO:0007669"/>
    <property type="project" value="InterPro"/>
</dbReference>
<dbReference type="GO" id="GO:0004519">
    <property type="term" value="F:endonuclease activity"/>
    <property type="evidence" value="ECO:0007669"/>
    <property type="project" value="InterPro"/>
</dbReference>
<dbReference type="PANTHER" id="PTHR33877:SF2">
    <property type="entry name" value="OS07G0170200 PROTEIN"/>
    <property type="match status" value="1"/>
</dbReference>
<evidence type="ECO:0000313" key="3">
    <source>
        <dbReference type="Proteomes" id="UP000307749"/>
    </source>
</evidence>
<dbReference type="RefSeq" id="WP_081128359.1">
    <property type="nucleotide sequence ID" value="NZ_LDOS01000002.1"/>
</dbReference>
<dbReference type="STRING" id="993689.GCA_002077135_02611"/>
<keyword evidence="3" id="KW-1185">Reference proteome</keyword>
<organism evidence="2 3">
    <name type="scientific">Metallibacterium scheffleri</name>
    <dbReference type="NCBI Taxonomy" id="993689"/>
    <lineage>
        <taxon>Bacteria</taxon>
        <taxon>Pseudomonadati</taxon>
        <taxon>Pseudomonadota</taxon>
        <taxon>Gammaproteobacteria</taxon>
        <taxon>Lysobacterales</taxon>
        <taxon>Rhodanobacteraceae</taxon>
        <taxon>Metallibacterium</taxon>
    </lineage>
</organism>
<dbReference type="OrthoDB" id="9802901at2"/>
<dbReference type="Proteomes" id="UP000307749">
    <property type="component" value="Unassembled WGS sequence"/>
</dbReference>
<dbReference type="PANTHER" id="PTHR33877">
    <property type="entry name" value="SLL1193 PROTEIN"/>
    <property type="match status" value="1"/>
</dbReference>
<gene>
    <name evidence="2" type="ORF">B1806_15865</name>
</gene>
<accession>A0A4S3KDK5</accession>
<dbReference type="InterPro" id="IPR003615">
    <property type="entry name" value="HNH_nuc"/>
</dbReference>
<dbReference type="Pfam" id="PF01844">
    <property type="entry name" value="HNH"/>
    <property type="match status" value="1"/>
</dbReference>
<proteinExistence type="predicted"/>
<feature type="domain" description="HNH nuclease" evidence="1">
    <location>
        <begin position="233"/>
        <end position="289"/>
    </location>
</feature>
<protein>
    <recommendedName>
        <fullName evidence="1">HNH nuclease domain-containing protein</fullName>
    </recommendedName>
</protein>
<dbReference type="SMART" id="SM00507">
    <property type="entry name" value="HNHc"/>
    <property type="match status" value="1"/>
</dbReference>
<dbReference type="AlphaFoldDB" id="A0A4S3KDK5"/>
<name>A0A4S3KDK5_9GAMM</name>
<evidence type="ECO:0000313" key="2">
    <source>
        <dbReference type="EMBL" id="THD06530.1"/>
    </source>
</evidence>
<dbReference type="Pfam" id="PF18780">
    <property type="entry name" value="HNH_repeat"/>
    <property type="match status" value="2"/>
</dbReference>
<dbReference type="InterPro" id="IPR002711">
    <property type="entry name" value="HNH"/>
</dbReference>